<sequence>MTVLPSHPFGSEISSDDVIETLSKTAGWEDRYRTLIKWGKRLPSLDDNAKSSSVPIPGCESQVWLLHTEQNGVYHFTADSDARIVKGLLAVVLAASEGKSSQELSSFDFQSYFHQLGLLSHLSESRSNGLNAIVQFIKSL</sequence>
<dbReference type="SUPFAM" id="SSF82649">
    <property type="entry name" value="SufE/NifU"/>
    <property type="match status" value="1"/>
</dbReference>
<proteinExistence type="inferred from homology"/>
<dbReference type="AlphaFoldDB" id="A0A4Q0YTP2"/>
<accession>A0A4Q0YTP2</accession>
<comment type="similarity">
    <text evidence="1">Belongs to the SufE family.</text>
</comment>
<dbReference type="Gene3D" id="3.90.1010.10">
    <property type="match status" value="1"/>
</dbReference>
<reference evidence="4 5" key="1">
    <citation type="submission" date="2017-10" db="EMBL/GenBank/DDBJ databases">
        <title>Nyctiphanis sp. nov., isolated from the stomach of the euphausiid Nyctiphanes simplex (Hansen, 1911) in the Gulf of California.</title>
        <authorList>
            <person name="Gomez-Gil B."/>
            <person name="Aguilar-Mendez M."/>
            <person name="Lopez-Cortes A."/>
            <person name="Gomez-Gutierrez J."/>
            <person name="Roque A."/>
            <person name="Lang E."/>
            <person name="Gonzalez-Castillo A."/>
        </authorList>
    </citation>
    <scope>NUCLEOTIDE SEQUENCE [LARGE SCALE GENOMIC DNA]</scope>
    <source>
        <strain evidence="4 5">CAIM 600</strain>
    </source>
</reference>
<comment type="caution">
    <text evidence="4">The sequence shown here is derived from an EMBL/GenBank/DDBJ whole genome shotgun (WGS) entry which is preliminary data.</text>
</comment>
<dbReference type="NCBIfam" id="TIGR03391">
    <property type="entry name" value="FeS_syn_CsdE"/>
    <property type="match status" value="1"/>
</dbReference>
<dbReference type="Pfam" id="PF02657">
    <property type="entry name" value="SufE"/>
    <property type="match status" value="1"/>
</dbReference>
<dbReference type="InterPro" id="IPR003808">
    <property type="entry name" value="Fe-S_metab-assoc_dom"/>
</dbReference>
<feature type="active site" description="Cysteine persulfide intermediate" evidence="2">
    <location>
        <position position="59"/>
    </location>
</feature>
<dbReference type="OrthoDB" id="9799320at2"/>
<evidence type="ECO:0000313" key="5">
    <source>
        <dbReference type="Proteomes" id="UP000290287"/>
    </source>
</evidence>
<dbReference type="EMBL" id="PEIB01000019">
    <property type="protein sequence ID" value="RXJ72529.1"/>
    <property type="molecule type" value="Genomic_DNA"/>
</dbReference>
<dbReference type="InterPro" id="IPR017763">
    <property type="entry name" value="Cysteine_desulfurase_CsdE"/>
</dbReference>
<name>A0A4Q0YTP2_9GAMM</name>
<feature type="domain" description="Fe-S metabolism associated" evidence="3">
    <location>
        <begin position="20"/>
        <end position="139"/>
    </location>
</feature>
<dbReference type="RefSeq" id="WP_129122993.1">
    <property type="nucleotide sequence ID" value="NZ_PEIB01000019.1"/>
</dbReference>
<dbReference type="Proteomes" id="UP000290287">
    <property type="component" value="Unassembled WGS sequence"/>
</dbReference>
<evidence type="ECO:0000256" key="2">
    <source>
        <dbReference type="PIRSR" id="PIRSR617763-1"/>
    </source>
</evidence>
<gene>
    <name evidence="4" type="primary">csdE</name>
    <name evidence="4" type="ORF">CS022_15195</name>
</gene>
<evidence type="ECO:0000259" key="3">
    <source>
        <dbReference type="Pfam" id="PF02657"/>
    </source>
</evidence>
<dbReference type="PANTHER" id="PTHR43597:SF5">
    <property type="entry name" value="SUFE-LIKE PROTEIN 2, CHLOROPLASTIC"/>
    <property type="match status" value="1"/>
</dbReference>
<protein>
    <submittedName>
        <fullName evidence="4">Cysteine desulfurase sulfur acceptor subunit CsdE</fullName>
    </submittedName>
</protein>
<evidence type="ECO:0000256" key="1">
    <source>
        <dbReference type="ARBA" id="ARBA00010282"/>
    </source>
</evidence>
<dbReference type="PANTHER" id="PTHR43597">
    <property type="entry name" value="SULFUR ACCEPTOR PROTEIN CSDE"/>
    <property type="match status" value="1"/>
</dbReference>
<evidence type="ECO:0000313" key="4">
    <source>
        <dbReference type="EMBL" id="RXJ72529.1"/>
    </source>
</evidence>
<keyword evidence="5" id="KW-1185">Reference proteome</keyword>
<organism evidence="4 5">
    <name type="scientific">Veronia nyctiphanis</name>
    <dbReference type="NCBI Taxonomy" id="1278244"/>
    <lineage>
        <taxon>Bacteria</taxon>
        <taxon>Pseudomonadati</taxon>
        <taxon>Pseudomonadota</taxon>
        <taxon>Gammaproteobacteria</taxon>
        <taxon>Vibrionales</taxon>
        <taxon>Vibrionaceae</taxon>
        <taxon>Veronia</taxon>
    </lineage>
</organism>